<accession>A0A392UBK2</accession>
<evidence type="ECO:0000313" key="1">
    <source>
        <dbReference type="EMBL" id="MCI69800.1"/>
    </source>
</evidence>
<comment type="caution">
    <text evidence="1">The sequence shown here is derived from an EMBL/GenBank/DDBJ whole genome shotgun (WGS) entry which is preliminary data.</text>
</comment>
<reference evidence="1 2" key="1">
    <citation type="journal article" date="2018" name="Front. Plant Sci.">
        <title>Red Clover (Trifolium pratense) and Zigzag Clover (T. medium) - A Picture of Genomic Similarities and Differences.</title>
        <authorList>
            <person name="Dluhosova J."/>
            <person name="Istvanek J."/>
            <person name="Nedelnik J."/>
            <person name="Repkova J."/>
        </authorList>
    </citation>
    <scope>NUCLEOTIDE SEQUENCE [LARGE SCALE GENOMIC DNA]</scope>
    <source>
        <strain evidence="2">cv. 10/8</strain>
        <tissue evidence="1">Leaf</tissue>
    </source>
</reference>
<proteinExistence type="predicted"/>
<name>A0A392UBK2_9FABA</name>
<dbReference type="Proteomes" id="UP000265520">
    <property type="component" value="Unassembled WGS sequence"/>
</dbReference>
<evidence type="ECO:0000313" key="2">
    <source>
        <dbReference type="Proteomes" id="UP000265520"/>
    </source>
</evidence>
<dbReference type="AlphaFoldDB" id="A0A392UBK2"/>
<organism evidence="1 2">
    <name type="scientific">Trifolium medium</name>
    <dbReference type="NCBI Taxonomy" id="97028"/>
    <lineage>
        <taxon>Eukaryota</taxon>
        <taxon>Viridiplantae</taxon>
        <taxon>Streptophyta</taxon>
        <taxon>Embryophyta</taxon>
        <taxon>Tracheophyta</taxon>
        <taxon>Spermatophyta</taxon>
        <taxon>Magnoliopsida</taxon>
        <taxon>eudicotyledons</taxon>
        <taxon>Gunneridae</taxon>
        <taxon>Pentapetalae</taxon>
        <taxon>rosids</taxon>
        <taxon>fabids</taxon>
        <taxon>Fabales</taxon>
        <taxon>Fabaceae</taxon>
        <taxon>Papilionoideae</taxon>
        <taxon>50 kb inversion clade</taxon>
        <taxon>NPAAA clade</taxon>
        <taxon>Hologalegina</taxon>
        <taxon>IRL clade</taxon>
        <taxon>Trifolieae</taxon>
        <taxon>Trifolium</taxon>
    </lineage>
</organism>
<protein>
    <submittedName>
        <fullName evidence="1">Uncharacterized protein</fullName>
    </submittedName>
</protein>
<keyword evidence="2" id="KW-1185">Reference proteome</keyword>
<feature type="non-terminal residue" evidence="1">
    <location>
        <position position="61"/>
    </location>
</feature>
<sequence length="61" mass="6896">MVTTPFFSPWYFIFKCTMGGTAPSAARVGRPRMQLYTESHGITRNCTSTVFLESLILLFSK</sequence>
<dbReference type="EMBL" id="LXQA010763240">
    <property type="protein sequence ID" value="MCI69800.1"/>
    <property type="molecule type" value="Genomic_DNA"/>
</dbReference>